<dbReference type="EMBL" id="QMFB01000006">
    <property type="protein sequence ID" value="RAV20862.1"/>
    <property type="molecule type" value="Genomic_DNA"/>
</dbReference>
<proteinExistence type="inferred from homology"/>
<evidence type="ECO:0000259" key="5">
    <source>
        <dbReference type="PROSITE" id="PS50931"/>
    </source>
</evidence>
<protein>
    <recommendedName>
        <fullName evidence="5">HTH lysR-type domain-containing protein</fullName>
    </recommendedName>
</protein>
<dbReference type="Pfam" id="PF03466">
    <property type="entry name" value="LysR_substrate"/>
    <property type="match status" value="1"/>
</dbReference>
<dbReference type="FunFam" id="1.10.10.10:FF:000001">
    <property type="entry name" value="LysR family transcriptional regulator"/>
    <property type="match status" value="1"/>
</dbReference>
<dbReference type="SUPFAM" id="SSF46785">
    <property type="entry name" value="Winged helix' DNA-binding domain"/>
    <property type="match status" value="1"/>
</dbReference>
<dbReference type="InterPro" id="IPR036388">
    <property type="entry name" value="WH-like_DNA-bd_sf"/>
</dbReference>
<dbReference type="AlphaFoldDB" id="A0A329MML7"/>
<sequence>MIRNGDAAMQLQLLEYFQCIARLGNFTKAAQELHIAQPALSKQMARLENEIGTELFIRTGRGIKLTEAGNRLLFHSERILADWEMASRSIKDLGLSGRGYVRLAMYPTFVWYMLPQFLPEFVSCNESIDLEIEQGLSEAVLDWVLGHHMEAGIVTASVSHPQLRELPLHIEEFGLLIPSSHPWSCRDLVPLVELHQQPLILSTLNRWYESFILPLFKQLAIQPQVRLVVHQYDVIKELVRANLGVALIPANAYRMWQRTETSIGSELTLVPIDPPLQRQLLWIERHDRTRSDACQLFLDYMTAYLNTER</sequence>
<gene>
    <name evidence="6" type="ORF">DQG23_12270</name>
</gene>
<dbReference type="InterPro" id="IPR005119">
    <property type="entry name" value="LysR_subst-bd"/>
</dbReference>
<evidence type="ECO:0000256" key="3">
    <source>
        <dbReference type="ARBA" id="ARBA00023125"/>
    </source>
</evidence>
<keyword evidence="2" id="KW-0805">Transcription regulation</keyword>
<dbReference type="Gene3D" id="1.10.10.10">
    <property type="entry name" value="Winged helix-like DNA-binding domain superfamily/Winged helix DNA-binding domain"/>
    <property type="match status" value="1"/>
</dbReference>
<keyword evidence="3" id="KW-0238">DNA-binding</keyword>
<accession>A0A329MML7</accession>
<dbReference type="InterPro" id="IPR000847">
    <property type="entry name" value="LysR_HTH_N"/>
</dbReference>
<dbReference type="Gene3D" id="3.40.190.290">
    <property type="match status" value="1"/>
</dbReference>
<dbReference type="GO" id="GO:0005829">
    <property type="term" value="C:cytosol"/>
    <property type="evidence" value="ECO:0007669"/>
    <property type="project" value="TreeGrafter"/>
</dbReference>
<dbReference type="GO" id="GO:0003700">
    <property type="term" value="F:DNA-binding transcription factor activity"/>
    <property type="evidence" value="ECO:0007669"/>
    <property type="project" value="InterPro"/>
</dbReference>
<dbReference type="PRINTS" id="PR00039">
    <property type="entry name" value="HTHLYSR"/>
</dbReference>
<dbReference type="Proteomes" id="UP000250369">
    <property type="component" value="Unassembled WGS sequence"/>
</dbReference>
<organism evidence="6 7">
    <name type="scientific">Paenibacillus contaminans</name>
    <dbReference type="NCBI Taxonomy" id="450362"/>
    <lineage>
        <taxon>Bacteria</taxon>
        <taxon>Bacillati</taxon>
        <taxon>Bacillota</taxon>
        <taxon>Bacilli</taxon>
        <taxon>Bacillales</taxon>
        <taxon>Paenibacillaceae</taxon>
        <taxon>Paenibacillus</taxon>
    </lineage>
</organism>
<evidence type="ECO:0000256" key="1">
    <source>
        <dbReference type="ARBA" id="ARBA00009437"/>
    </source>
</evidence>
<comment type="similarity">
    <text evidence="1">Belongs to the LysR transcriptional regulatory family.</text>
</comment>
<evidence type="ECO:0000256" key="2">
    <source>
        <dbReference type="ARBA" id="ARBA00023015"/>
    </source>
</evidence>
<comment type="caution">
    <text evidence="6">The sequence shown here is derived from an EMBL/GenBank/DDBJ whole genome shotgun (WGS) entry which is preliminary data.</text>
</comment>
<evidence type="ECO:0000313" key="7">
    <source>
        <dbReference type="Proteomes" id="UP000250369"/>
    </source>
</evidence>
<keyword evidence="4" id="KW-0804">Transcription</keyword>
<keyword evidence="7" id="KW-1185">Reference proteome</keyword>
<dbReference type="InterPro" id="IPR036390">
    <property type="entry name" value="WH_DNA-bd_sf"/>
</dbReference>
<dbReference type="CDD" id="cd05466">
    <property type="entry name" value="PBP2_LTTR_substrate"/>
    <property type="match status" value="1"/>
</dbReference>
<evidence type="ECO:0000256" key="4">
    <source>
        <dbReference type="ARBA" id="ARBA00023163"/>
    </source>
</evidence>
<dbReference type="InterPro" id="IPR050950">
    <property type="entry name" value="HTH-type_LysR_regulators"/>
</dbReference>
<name>A0A329MML7_9BACL</name>
<evidence type="ECO:0000313" key="6">
    <source>
        <dbReference type="EMBL" id="RAV20862.1"/>
    </source>
</evidence>
<dbReference type="Pfam" id="PF00126">
    <property type="entry name" value="HTH_1"/>
    <property type="match status" value="1"/>
</dbReference>
<feature type="domain" description="HTH lysR-type" evidence="5">
    <location>
        <begin position="9"/>
        <end position="66"/>
    </location>
</feature>
<dbReference type="SUPFAM" id="SSF53850">
    <property type="entry name" value="Periplasmic binding protein-like II"/>
    <property type="match status" value="1"/>
</dbReference>
<dbReference type="PANTHER" id="PTHR30419">
    <property type="entry name" value="HTH-TYPE TRANSCRIPTIONAL REGULATOR YBHD"/>
    <property type="match status" value="1"/>
</dbReference>
<dbReference type="GO" id="GO:0003677">
    <property type="term" value="F:DNA binding"/>
    <property type="evidence" value="ECO:0007669"/>
    <property type="project" value="UniProtKB-KW"/>
</dbReference>
<reference evidence="6 7" key="1">
    <citation type="journal article" date="2009" name="Int. J. Syst. Evol. Microbiol.">
        <title>Paenibacillus contaminans sp. nov., isolated from a contaminated laboratory plate.</title>
        <authorList>
            <person name="Chou J.H."/>
            <person name="Lee J.H."/>
            <person name="Lin M.C."/>
            <person name="Chang P.S."/>
            <person name="Arun A.B."/>
            <person name="Young C.C."/>
            <person name="Chen W.M."/>
        </authorList>
    </citation>
    <scope>NUCLEOTIDE SEQUENCE [LARGE SCALE GENOMIC DNA]</scope>
    <source>
        <strain evidence="6 7">CKOBP-6</strain>
    </source>
</reference>
<dbReference type="PROSITE" id="PS50931">
    <property type="entry name" value="HTH_LYSR"/>
    <property type="match status" value="1"/>
</dbReference>